<keyword evidence="4" id="KW-0813">Transport</keyword>
<evidence type="ECO:0000256" key="6">
    <source>
        <dbReference type="ARBA" id="ARBA00022816"/>
    </source>
</evidence>
<evidence type="ECO:0000313" key="15">
    <source>
        <dbReference type="Proteomes" id="UP001153709"/>
    </source>
</evidence>
<name>A0A9N9TG83_DIABA</name>
<evidence type="ECO:0000256" key="12">
    <source>
        <dbReference type="ARBA" id="ARBA00023242"/>
    </source>
</evidence>
<organism evidence="14 15">
    <name type="scientific">Diabrotica balteata</name>
    <name type="common">Banded cucumber beetle</name>
    <dbReference type="NCBI Taxonomy" id="107213"/>
    <lineage>
        <taxon>Eukaryota</taxon>
        <taxon>Metazoa</taxon>
        <taxon>Ecdysozoa</taxon>
        <taxon>Arthropoda</taxon>
        <taxon>Hexapoda</taxon>
        <taxon>Insecta</taxon>
        <taxon>Pterygota</taxon>
        <taxon>Neoptera</taxon>
        <taxon>Endopterygota</taxon>
        <taxon>Coleoptera</taxon>
        <taxon>Polyphaga</taxon>
        <taxon>Cucujiformia</taxon>
        <taxon>Chrysomeloidea</taxon>
        <taxon>Chrysomelidae</taxon>
        <taxon>Galerucinae</taxon>
        <taxon>Diabroticina</taxon>
        <taxon>Diabroticites</taxon>
        <taxon>Diabrotica</taxon>
    </lineage>
</organism>
<protein>
    <submittedName>
        <fullName evidence="14">Uncharacterized protein</fullName>
    </submittedName>
</protein>
<keyword evidence="6" id="KW-0509">mRNA transport</keyword>
<keyword evidence="11" id="KW-0472">Membrane</keyword>
<evidence type="ECO:0000256" key="7">
    <source>
        <dbReference type="ARBA" id="ARBA00022927"/>
    </source>
</evidence>
<dbReference type="EMBL" id="OU898284">
    <property type="protein sequence ID" value="CAG9840868.1"/>
    <property type="molecule type" value="Genomic_DNA"/>
</dbReference>
<evidence type="ECO:0000256" key="2">
    <source>
        <dbReference type="ARBA" id="ARBA00004567"/>
    </source>
</evidence>
<keyword evidence="10" id="KW-0906">Nuclear pore complex</keyword>
<keyword evidence="15" id="KW-1185">Reference proteome</keyword>
<feature type="compositionally biased region" description="Basic residues" evidence="13">
    <location>
        <begin position="277"/>
        <end position="288"/>
    </location>
</feature>
<dbReference type="GO" id="GO:0070762">
    <property type="term" value="C:nuclear pore transmembrane ring"/>
    <property type="evidence" value="ECO:0007669"/>
    <property type="project" value="TreeGrafter"/>
</dbReference>
<dbReference type="PANTHER" id="PTHR13269">
    <property type="entry name" value="NUCLEOPORIN NDC1"/>
    <property type="match status" value="1"/>
</dbReference>
<proteinExistence type="inferred from homology"/>
<evidence type="ECO:0000256" key="3">
    <source>
        <dbReference type="ARBA" id="ARBA00005760"/>
    </source>
</evidence>
<dbReference type="GO" id="GO:0031965">
    <property type="term" value="C:nuclear membrane"/>
    <property type="evidence" value="ECO:0007669"/>
    <property type="project" value="UniProtKB-SubCell"/>
</dbReference>
<sequence length="295" mass="32811">ENVLKLFTEYIVLLNKSTESADSKPAVVPPTPPMVTTPVQSPDMFRNLSPMSSPDKFRNLRNMSVISDPCLADVLSVTQKSGPTFELPEAVVSVFNKKINSFITIARVVLGIDFFFGELPQANIQKCLANGLIIIWTSQGISELTCAAMTEDRYGIVQKDIPALVSTLVDLKQNLDKLSKISALTKKIAGQDDFNYKMKVAVIAAVQRSLFKICLTYKEYLNELPLRAMHDSSEENYSQNIEENVIQAATNSTVNLGGEPQLDSQKDNDGIQESGIPHRRPIRSRKEPKRFGFEI</sequence>
<keyword evidence="7" id="KW-0653">Protein transport</keyword>
<dbReference type="GO" id="GO:0015031">
    <property type="term" value="P:protein transport"/>
    <property type="evidence" value="ECO:0007669"/>
    <property type="project" value="UniProtKB-KW"/>
</dbReference>
<dbReference type="Proteomes" id="UP001153709">
    <property type="component" value="Chromosome 9"/>
</dbReference>
<dbReference type="AlphaFoldDB" id="A0A9N9TG83"/>
<keyword evidence="5" id="KW-0812">Transmembrane</keyword>
<evidence type="ECO:0000256" key="4">
    <source>
        <dbReference type="ARBA" id="ARBA00022448"/>
    </source>
</evidence>
<keyword evidence="8" id="KW-1133">Transmembrane helix</keyword>
<comment type="subcellular location">
    <subcellularLocation>
        <location evidence="1">Nucleus membrane</location>
        <topology evidence="1">Multi-pass membrane protein</topology>
    </subcellularLocation>
    <subcellularLocation>
        <location evidence="2">Nucleus</location>
        <location evidence="2">Nuclear pore complex</location>
    </subcellularLocation>
</comment>
<keyword evidence="12" id="KW-0539">Nucleus</keyword>
<evidence type="ECO:0000256" key="13">
    <source>
        <dbReference type="SAM" id="MobiDB-lite"/>
    </source>
</evidence>
<dbReference type="GO" id="GO:0006999">
    <property type="term" value="P:nuclear pore organization"/>
    <property type="evidence" value="ECO:0007669"/>
    <property type="project" value="TreeGrafter"/>
</dbReference>
<evidence type="ECO:0000256" key="9">
    <source>
        <dbReference type="ARBA" id="ARBA00023010"/>
    </source>
</evidence>
<dbReference type="GO" id="GO:0030674">
    <property type="term" value="F:protein-macromolecule adaptor activity"/>
    <property type="evidence" value="ECO:0007669"/>
    <property type="project" value="TreeGrafter"/>
</dbReference>
<dbReference type="InterPro" id="IPR019049">
    <property type="entry name" value="Nucleoporin_prot_Ndc1/Nup"/>
</dbReference>
<evidence type="ECO:0000256" key="1">
    <source>
        <dbReference type="ARBA" id="ARBA00004232"/>
    </source>
</evidence>
<evidence type="ECO:0000256" key="11">
    <source>
        <dbReference type="ARBA" id="ARBA00023136"/>
    </source>
</evidence>
<evidence type="ECO:0000256" key="10">
    <source>
        <dbReference type="ARBA" id="ARBA00023132"/>
    </source>
</evidence>
<comment type="similarity">
    <text evidence="3">Belongs to the NDC1 family.</text>
</comment>
<evidence type="ECO:0000256" key="8">
    <source>
        <dbReference type="ARBA" id="ARBA00022989"/>
    </source>
</evidence>
<accession>A0A9N9TG83</accession>
<gene>
    <name evidence="14" type="ORF">DIABBA_LOCUS13486</name>
</gene>
<reference evidence="14" key="1">
    <citation type="submission" date="2022-01" db="EMBL/GenBank/DDBJ databases">
        <authorList>
            <person name="King R."/>
        </authorList>
    </citation>
    <scope>NUCLEOTIDE SEQUENCE</scope>
</reference>
<dbReference type="GO" id="GO:0051028">
    <property type="term" value="P:mRNA transport"/>
    <property type="evidence" value="ECO:0007669"/>
    <property type="project" value="UniProtKB-KW"/>
</dbReference>
<dbReference type="PANTHER" id="PTHR13269:SF6">
    <property type="entry name" value="NUCLEOPORIN NDC1"/>
    <property type="match status" value="1"/>
</dbReference>
<evidence type="ECO:0000313" key="14">
    <source>
        <dbReference type="EMBL" id="CAG9840868.1"/>
    </source>
</evidence>
<keyword evidence="9" id="KW-0811">Translocation</keyword>
<evidence type="ECO:0000256" key="5">
    <source>
        <dbReference type="ARBA" id="ARBA00022692"/>
    </source>
</evidence>
<feature type="non-terminal residue" evidence="14">
    <location>
        <position position="1"/>
    </location>
</feature>
<dbReference type="Pfam" id="PF09531">
    <property type="entry name" value="Ndc1_Nup"/>
    <property type="match status" value="1"/>
</dbReference>
<feature type="region of interest" description="Disordered" evidence="13">
    <location>
        <begin position="254"/>
        <end position="295"/>
    </location>
</feature>
<dbReference type="OrthoDB" id="67850at2759"/>